<sequence>MQKEKKTGIGRRKFLNDTIKATAGTAVALSFPSIVPASVFGKNAPSNRINVAAIGTGRISRGHDMPGVWKHEYAQIMAVCDVDLKRANEGKQLVNEFYTKRDNKPYDGVKLYTDFRELLLNKDIDAVLISTPDHTHAMIGVAAARAGKHIYMQKPASLTIAEGRIISNVVQNSGVKFQIGSQQRSSDQFRYAAELVRNGRIGVLKTVYVGLPGDPPGGKKEEMPLPANFNYDMWLASTPEVYYTEDRVHPQNDYGRPGWLRCEQFGAGMITGWGAHHIDSAHWGMGMEASGPVEIWAQHVEFAKDGLWDVHGIFKTGAKYANGVTMMVSNEFPNGIKFEGTKGWIFVSRGDYQATSSDPNAGTVQAKKIDASDPKLLTSVIGENEFHFTVSKDHHGNWLEAIRDNKNTIAPVEEAHRACSACLLHHIAMKLKRKLYWDPVKEQFKNDAEANSMLSRPQRKGYEVK</sequence>
<dbReference type="Gene3D" id="3.30.360.10">
    <property type="entry name" value="Dihydrodipicolinate Reductase, domain 2"/>
    <property type="match status" value="1"/>
</dbReference>
<evidence type="ECO:0000313" key="3">
    <source>
        <dbReference type="EMBL" id="QNA44222.1"/>
    </source>
</evidence>
<dbReference type="PANTHER" id="PTHR43818:SF5">
    <property type="entry name" value="OXIDOREDUCTASE FAMILY PROTEIN"/>
    <property type="match status" value="1"/>
</dbReference>
<dbReference type="Proteomes" id="UP000515344">
    <property type="component" value="Chromosome"/>
</dbReference>
<dbReference type="GO" id="GO:0000166">
    <property type="term" value="F:nucleotide binding"/>
    <property type="evidence" value="ECO:0007669"/>
    <property type="project" value="InterPro"/>
</dbReference>
<dbReference type="Gene3D" id="3.40.50.720">
    <property type="entry name" value="NAD(P)-binding Rossmann-like Domain"/>
    <property type="match status" value="1"/>
</dbReference>
<dbReference type="PANTHER" id="PTHR43818">
    <property type="entry name" value="BCDNA.GH03377"/>
    <property type="match status" value="1"/>
</dbReference>
<dbReference type="RefSeq" id="WP_182802484.1">
    <property type="nucleotide sequence ID" value="NZ_CP060007.1"/>
</dbReference>
<accession>A0A7G5XFG9</accession>
<dbReference type="InterPro" id="IPR000683">
    <property type="entry name" value="Gfo/Idh/MocA-like_OxRdtase_N"/>
</dbReference>
<dbReference type="InterPro" id="IPR043906">
    <property type="entry name" value="Gfo/Idh/MocA_OxRdtase_bact_C"/>
</dbReference>
<evidence type="ECO:0000259" key="2">
    <source>
        <dbReference type="Pfam" id="PF19051"/>
    </source>
</evidence>
<evidence type="ECO:0000259" key="1">
    <source>
        <dbReference type="Pfam" id="PF01408"/>
    </source>
</evidence>
<dbReference type="InterPro" id="IPR006311">
    <property type="entry name" value="TAT_signal"/>
</dbReference>
<protein>
    <submittedName>
        <fullName evidence="3">Gfo/Idh/MocA family oxidoreductase</fullName>
    </submittedName>
</protein>
<reference evidence="4" key="1">
    <citation type="submission" date="2020-08" db="EMBL/GenBank/DDBJ databases">
        <title>Lacibacter sp. S13-6-6 genome sequencing.</title>
        <authorList>
            <person name="Jin L."/>
        </authorList>
    </citation>
    <scope>NUCLEOTIDE SEQUENCE [LARGE SCALE GENOMIC DNA]</scope>
    <source>
        <strain evidence="4">S13-6-6</strain>
    </source>
</reference>
<evidence type="ECO:0000313" key="4">
    <source>
        <dbReference type="Proteomes" id="UP000515344"/>
    </source>
</evidence>
<feature type="domain" description="Gfo/Idh/MocA-like oxidoreductase bacterial type C-terminal" evidence="2">
    <location>
        <begin position="221"/>
        <end position="463"/>
    </location>
</feature>
<proteinExistence type="predicted"/>
<dbReference type="KEGG" id="lacs:H4075_19465"/>
<name>A0A7G5XFG9_9BACT</name>
<dbReference type="PROSITE" id="PS51318">
    <property type="entry name" value="TAT"/>
    <property type="match status" value="1"/>
</dbReference>
<dbReference type="InterPro" id="IPR036291">
    <property type="entry name" value="NAD(P)-bd_dom_sf"/>
</dbReference>
<dbReference type="InterPro" id="IPR050463">
    <property type="entry name" value="Gfo/Idh/MocA_oxidrdct_glycsds"/>
</dbReference>
<dbReference type="AlphaFoldDB" id="A0A7G5XFG9"/>
<dbReference type="EMBL" id="CP060007">
    <property type="protein sequence ID" value="QNA44222.1"/>
    <property type="molecule type" value="Genomic_DNA"/>
</dbReference>
<dbReference type="SUPFAM" id="SSF55347">
    <property type="entry name" value="Glyceraldehyde-3-phosphate dehydrogenase-like, C-terminal domain"/>
    <property type="match status" value="1"/>
</dbReference>
<organism evidence="3 4">
    <name type="scientific">Lacibacter sediminis</name>
    <dbReference type="NCBI Taxonomy" id="2760713"/>
    <lineage>
        <taxon>Bacteria</taxon>
        <taxon>Pseudomonadati</taxon>
        <taxon>Bacteroidota</taxon>
        <taxon>Chitinophagia</taxon>
        <taxon>Chitinophagales</taxon>
        <taxon>Chitinophagaceae</taxon>
        <taxon>Lacibacter</taxon>
    </lineage>
</organism>
<gene>
    <name evidence="3" type="ORF">H4075_19465</name>
</gene>
<dbReference type="Pfam" id="PF19051">
    <property type="entry name" value="GFO_IDH_MocA_C2"/>
    <property type="match status" value="1"/>
</dbReference>
<feature type="domain" description="Gfo/Idh/MocA-like oxidoreductase N-terminal" evidence="1">
    <location>
        <begin position="49"/>
        <end position="180"/>
    </location>
</feature>
<dbReference type="SUPFAM" id="SSF51735">
    <property type="entry name" value="NAD(P)-binding Rossmann-fold domains"/>
    <property type="match status" value="1"/>
</dbReference>
<keyword evidence="4" id="KW-1185">Reference proteome</keyword>
<dbReference type="Pfam" id="PF01408">
    <property type="entry name" value="GFO_IDH_MocA"/>
    <property type="match status" value="1"/>
</dbReference>